<organism evidence="5 6">
    <name type="scientific">Sulfobacillus benefaciens</name>
    <dbReference type="NCBI Taxonomy" id="453960"/>
    <lineage>
        <taxon>Bacteria</taxon>
        <taxon>Bacillati</taxon>
        <taxon>Bacillota</taxon>
        <taxon>Clostridia</taxon>
        <taxon>Eubacteriales</taxon>
        <taxon>Clostridiales Family XVII. Incertae Sedis</taxon>
        <taxon>Sulfobacillus</taxon>
    </lineage>
</organism>
<keyword evidence="3" id="KW-0597">Phosphoprotein</keyword>
<gene>
    <name evidence="5" type="ORF">C7B46_06065</name>
</gene>
<evidence type="ECO:0000256" key="2">
    <source>
        <dbReference type="ARBA" id="ARBA00024867"/>
    </source>
</evidence>
<evidence type="ECO:0000256" key="3">
    <source>
        <dbReference type="PROSITE-ProRule" id="PRU00169"/>
    </source>
</evidence>
<proteinExistence type="predicted"/>
<dbReference type="PROSITE" id="PS50110">
    <property type="entry name" value="RESPONSE_REGULATORY"/>
    <property type="match status" value="1"/>
</dbReference>
<dbReference type="CDD" id="cd00156">
    <property type="entry name" value="REC"/>
    <property type="match status" value="1"/>
</dbReference>
<comment type="function">
    <text evidence="2">May play the central regulatory role in sporulation. It may be an element of the effector pathway responsible for the activation of sporulation genes in response to nutritional stress. Spo0A may act in concert with spo0H (a sigma factor) to control the expression of some genes that are critical to the sporulation process.</text>
</comment>
<dbReference type="SMART" id="SM00448">
    <property type="entry name" value="REC"/>
    <property type="match status" value="1"/>
</dbReference>
<evidence type="ECO:0000313" key="5">
    <source>
        <dbReference type="EMBL" id="PSR34289.1"/>
    </source>
</evidence>
<reference evidence="5 6" key="1">
    <citation type="journal article" date="2014" name="BMC Genomics">
        <title>Comparison of environmental and isolate Sulfobacillus genomes reveals diverse carbon, sulfur, nitrogen, and hydrogen metabolisms.</title>
        <authorList>
            <person name="Justice N.B."/>
            <person name="Norman A."/>
            <person name="Brown C.T."/>
            <person name="Singh A."/>
            <person name="Thomas B.C."/>
            <person name="Banfield J.F."/>
        </authorList>
    </citation>
    <scope>NUCLEOTIDE SEQUENCE [LARGE SCALE GENOMIC DNA]</scope>
    <source>
        <strain evidence="5">AMDSBA4</strain>
    </source>
</reference>
<dbReference type="Gene3D" id="3.40.50.2300">
    <property type="match status" value="1"/>
</dbReference>
<dbReference type="InterPro" id="IPR001789">
    <property type="entry name" value="Sig_transdc_resp-reg_receiver"/>
</dbReference>
<evidence type="ECO:0000259" key="4">
    <source>
        <dbReference type="PROSITE" id="PS50110"/>
    </source>
</evidence>
<evidence type="ECO:0000256" key="1">
    <source>
        <dbReference type="ARBA" id="ARBA00018672"/>
    </source>
</evidence>
<dbReference type="InterPro" id="IPR011006">
    <property type="entry name" value="CheY-like_superfamily"/>
</dbReference>
<dbReference type="GO" id="GO:0000160">
    <property type="term" value="P:phosphorelay signal transduction system"/>
    <property type="evidence" value="ECO:0007669"/>
    <property type="project" value="InterPro"/>
</dbReference>
<feature type="modified residue" description="4-aspartylphosphate" evidence="3">
    <location>
        <position position="53"/>
    </location>
</feature>
<dbReference type="SUPFAM" id="SSF52172">
    <property type="entry name" value="CheY-like"/>
    <property type="match status" value="1"/>
</dbReference>
<dbReference type="EMBL" id="PXYW01000010">
    <property type="protein sequence ID" value="PSR34289.1"/>
    <property type="molecule type" value="Genomic_DNA"/>
</dbReference>
<comment type="caution">
    <text evidence="5">The sequence shown here is derived from an EMBL/GenBank/DDBJ whole genome shotgun (WGS) entry which is preliminary data.</text>
</comment>
<feature type="domain" description="Response regulatory" evidence="4">
    <location>
        <begin position="2"/>
        <end position="114"/>
    </location>
</feature>
<dbReference type="AlphaFoldDB" id="A0A2T2XIG3"/>
<protein>
    <recommendedName>
        <fullName evidence="1">Stage 0 sporulation protein A homolog</fullName>
    </recommendedName>
</protein>
<accession>A0A2T2XIG3</accession>
<evidence type="ECO:0000313" key="6">
    <source>
        <dbReference type="Proteomes" id="UP000242972"/>
    </source>
</evidence>
<dbReference type="Proteomes" id="UP000242972">
    <property type="component" value="Unassembled WGS sequence"/>
</dbReference>
<sequence length="118" mass="13391">MNIWIVDDNKNLLEMMQESLHDDHAVLLFASEQELMQQVGMSGDETPDVVLLDWNLSGTLATELCSILLAAYPQCHVVIMSGDFTSSHEWPPHAGKLEKPFKLVELKRYLEQLPVTRV</sequence>
<name>A0A2T2XIG3_9FIRM</name>
<dbReference type="Pfam" id="PF00072">
    <property type="entry name" value="Response_reg"/>
    <property type="match status" value="1"/>
</dbReference>